<keyword evidence="1" id="KW-0472">Membrane</keyword>
<evidence type="ECO:0000313" key="2">
    <source>
        <dbReference type="EMBL" id="GFS14566.1"/>
    </source>
</evidence>
<feature type="transmembrane region" description="Helical" evidence="1">
    <location>
        <begin position="50"/>
        <end position="77"/>
    </location>
</feature>
<reference evidence="2 3" key="1">
    <citation type="journal article" date="2021" name="Elife">
        <title>Chloroplast acquisition without the gene transfer in kleptoplastic sea slugs, Plakobranchus ocellatus.</title>
        <authorList>
            <person name="Maeda T."/>
            <person name="Takahashi S."/>
            <person name="Yoshida T."/>
            <person name="Shimamura S."/>
            <person name="Takaki Y."/>
            <person name="Nagai Y."/>
            <person name="Toyoda A."/>
            <person name="Suzuki Y."/>
            <person name="Arimoto A."/>
            <person name="Ishii H."/>
            <person name="Satoh N."/>
            <person name="Nishiyama T."/>
            <person name="Hasebe M."/>
            <person name="Maruyama T."/>
            <person name="Minagawa J."/>
            <person name="Obokata J."/>
            <person name="Shigenobu S."/>
        </authorList>
    </citation>
    <scope>NUCLEOTIDE SEQUENCE [LARGE SCALE GENOMIC DNA]</scope>
</reference>
<keyword evidence="1" id="KW-0812">Transmembrane</keyword>
<sequence>MLSSNPIKRQSTPTKASASTLFTQRVVETFTPFKFFDQVRAYTIRDGRPGIVTVLVVLVAAAAVTGAAAVVVVVVIAEVVAVEAGVVVVEVVVRQ</sequence>
<name>A0AAV4IWR6_9GAST</name>
<accession>A0AAV4IWR6</accession>
<gene>
    <name evidence="2" type="ORF">ElyMa_004910600</name>
</gene>
<keyword evidence="3" id="KW-1185">Reference proteome</keyword>
<keyword evidence="1" id="KW-1133">Transmembrane helix</keyword>
<evidence type="ECO:0000256" key="1">
    <source>
        <dbReference type="SAM" id="Phobius"/>
    </source>
</evidence>
<dbReference type="EMBL" id="BMAT01009839">
    <property type="protein sequence ID" value="GFS14566.1"/>
    <property type="molecule type" value="Genomic_DNA"/>
</dbReference>
<comment type="caution">
    <text evidence="2">The sequence shown here is derived from an EMBL/GenBank/DDBJ whole genome shotgun (WGS) entry which is preliminary data.</text>
</comment>
<proteinExistence type="predicted"/>
<evidence type="ECO:0000313" key="3">
    <source>
        <dbReference type="Proteomes" id="UP000762676"/>
    </source>
</evidence>
<organism evidence="2 3">
    <name type="scientific">Elysia marginata</name>
    <dbReference type="NCBI Taxonomy" id="1093978"/>
    <lineage>
        <taxon>Eukaryota</taxon>
        <taxon>Metazoa</taxon>
        <taxon>Spiralia</taxon>
        <taxon>Lophotrochozoa</taxon>
        <taxon>Mollusca</taxon>
        <taxon>Gastropoda</taxon>
        <taxon>Heterobranchia</taxon>
        <taxon>Euthyneura</taxon>
        <taxon>Panpulmonata</taxon>
        <taxon>Sacoglossa</taxon>
        <taxon>Placobranchoidea</taxon>
        <taxon>Plakobranchidae</taxon>
        <taxon>Elysia</taxon>
    </lineage>
</organism>
<dbReference type="AlphaFoldDB" id="A0AAV4IWR6"/>
<protein>
    <submittedName>
        <fullName evidence="2">Uncharacterized protein</fullName>
    </submittedName>
</protein>
<dbReference type="Proteomes" id="UP000762676">
    <property type="component" value="Unassembled WGS sequence"/>
</dbReference>